<dbReference type="VEuPathDB" id="FungiDB:CPUR_05373"/>
<dbReference type="HOGENOM" id="CLU_2573683_0_0_1"/>
<dbReference type="Proteomes" id="UP000016801">
    <property type="component" value="Unassembled WGS sequence"/>
</dbReference>
<gene>
    <name evidence="2" type="ORF">CPUR_05373</name>
</gene>
<proteinExistence type="predicted"/>
<accession>M1W834</accession>
<feature type="region of interest" description="Disordered" evidence="1">
    <location>
        <begin position="1"/>
        <end position="47"/>
    </location>
</feature>
<evidence type="ECO:0000313" key="3">
    <source>
        <dbReference type="Proteomes" id="UP000016801"/>
    </source>
</evidence>
<dbReference type="AlphaFoldDB" id="M1W834"/>
<keyword evidence="3" id="KW-1185">Reference proteome</keyword>
<evidence type="ECO:0000313" key="2">
    <source>
        <dbReference type="EMBL" id="CCE31520.1"/>
    </source>
</evidence>
<comment type="caution">
    <text evidence="2">The sequence shown here is derived from an EMBL/GenBank/DDBJ whole genome shotgun (WGS) entry which is preliminary data.</text>
</comment>
<name>M1W834_CLAP2</name>
<dbReference type="EMBL" id="CAGA01000031">
    <property type="protein sequence ID" value="CCE31520.1"/>
    <property type="molecule type" value="Genomic_DNA"/>
</dbReference>
<protein>
    <submittedName>
        <fullName evidence="2">Uncharacterized protein</fullName>
    </submittedName>
</protein>
<reference evidence="2 3" key="1">
    <citation type="journal article" date="2013" name="PLoS Genet.">
        <title>Plant-symbiotic fungi as chemical engineers: Multi-genome analysis of the Clavicipitaceae reveals dynamics of alkaloid loci.</title>
        <authorList>
            <person name="Schardl C.L."/>
            <person name="Young C.A."/>
            <person name="Hesse U."/>
            <person name="Amyotte S.G."/>
            <person name="Andreeva K."/>
            <person name="Calie P.J."/>
            <person name="Fleetwood D.J."/>
            <person name="Haws D.C."/>
            <person name="Moore N."/>
            <person name="Oeser B."/>
            <person name="Panaccione D.G."/>
            <person name="Schweri K.K."/>
            <person name="Voisey C.R."/>
            <person name="Farman M.L."/>
            <person name="Jaromczyk J.W."/>
            <person name="Roe B.A."/>
            <person name="O'Sullivan D.M."/>
            <person name="Scott B."/>
            <person name="Tudzynski P."/>
            <person name="An Z."/>
            <person name="Arnaoudova E.G."/>
            <person name="Bullock C.T."/>
            <person name="Charlton N.D."/>
            <person name="Chen L."/>
            <person name="Cox M."/>
            <person name="Dinkins R.D."/>
            <person name="Florea S."/>
            <person name="Glenn A.E."/>
            <person name="Gordon A."/>
            <person name="Gueldener U."/>
            <person name="Harris D.R."/>
            <person name="Hollin W."/>
            <person name="Jaromczyk J."/>
            <person name="Johnson R.D."/>
            <person name="Khan A.K."/>
            <person name="Leistner E."/>
            <person name="Leuchtmann A."/>
            <person name="Li C."/>
            <person name="Liu J."/>
            <person name="Liu J."/>
            <person name="Liu M."/>
            <person name="Mace W."/>
            <person name="Machado C."/>
            <person name="Nagabhyru P."/>
            <person name="Pan J."/>
            <person name="Schmid J."/>
            <person name="Sugawara K."/>
            <person name="Steiner U."/>
            <person name="Takach J.E."/>
            <person name="Tanaka E."/>
            <person name="Webb J.S."/>
            <person name="Wilson E.V."/>
            <person name="Wiseman J.L."/>
            <person name="Yoshida R."/>
            <person name="Zeng Z."/>
        </authorList>
    </citation>
    <scope>NUCLEOTIDE SEQUENCE [LARGE SCALE GENOMIC DNA]</scope>
    <source>
        <strain evidence="2 3">20.1</strain>
    </source>
</reference>
<sequence>MLTSAIASSTTTTISSSAASIPTPTTITTAPSAPSPAPAVISPATPTAPSRSLAHKVYDHGTRSVVLLGLSRRVLASLAEA</sequence>
<evidence type="ECO:0000256" key="1">
    <source>
        <dbReference type="SAM" id="MobiDB-lite"/>
    </source>
</evidence>
<organism evidence="2 3">
    <name type="scientific">Claviceps purpurea (strain 20.1)</name>
    <name type="common">Ergot fungus</name>
    <name type="synonym">Sphacelia segetum</name>
    <dbReference type="NCBI Taxonomy" id="1111077"/>
    <lineage>
        <taxon>Eukaryota</taxon>
        <taxon>Fungi</taxon>
        <taxon>Dikarya</taxon>
        <taxon>Ascomycota</taxon>
        <taxon>Pezizomycotina</taxon>
        <taxon>Sordariomycetes</taxon>
        <taxon>Hypocreomycetidae</taxon>
        <taxon>Hypocreales</taxon>
        <taxon>Clavicipitaceae</taxon>
        <taxon>Claviceps</taxon>
    </lineage>
</organism>